<name>A0A8B8LRY3_ABRPR</name>
<keyword evidence="5" id="KW-1185">Reference proteome</keyword>
<dbReference type="KEGG" id="aprc:113867778"/>
<protein>
    <recommendedName>
        <fullName evidence="2">Protein TIFY</fullName>
    </recommendedName>
    <alternativeName>
        <fullName evidence="2">Jasmonate ZIM domain-containing protein</fullName>
    </alternativeName>
</protein>
<dbReference type="RefSeq" id="XP_027359045.1">
    <property type="nucleotide sequence ID" value="XM_027503244.1"/>
</dbReference>
<dbReference type="PROSITE" id="PS51320">
    <property type="entry name" value="TIFY"/>
    <property type="match status" value="1"/>
</dbReference>
<dbReference type="PANTHER" id="PTHR33077">
    <property type="entry name" value="PROTEIN TIFY 4A-RELATED-RELATED"/>
    <property type="match status" value="1"/>
</dbReference>
<dbReference type="GO" id="GO:0005634">
    <property type="term" value="C:nucleus"/>
    <property type="evidence" value="ECO:0007669"/>
    <property type="project" value="UniProtKB-SubCell"/>
</dbReference>
<gene>
    <name evidence="6" type="primary">LOC113867778</name>
</gene>
<organism evidence="5 6">
    <name type="scientific">Abrus precatorius</name>
    <name type="common">Indian licorice</name>
    <name type="synonym">Glycine abrus</name>
    <dbReference type="NCBI Taxonomy" id="3816"/>
    <lineage>
        <taxon>Eukaryota</taxon>
        <taxon>Viridiplantae</taxon>
        <taxon>Streptophyta</taxon>
        <taxon>Embryophyta</taxon>
        <taxon>Tracheophyta</taxon>
        <taxon>Spermatophyta</taxon>
        <taxon>Magnoliopsida</taxon>
        <taxon>eudicotyledons</taxon>
        <taxon>Gunneridae</taxon>
        <taxon>Pentapetalae</taxon>
        <taxon>rosids</taxon>
        <taxon>fabids</taxon>
        <taxon>Fabales</taxon>
        <taxon>Fabaceae</taxon>
        <taxon>Papilionoideae</taxon>
        <taxon>50 kb inversion clade</taxon>
        <taxon>NPAAA clade</taxon>
        <taxon>indigoferoid/millettioid clade</taxon>
        <taxon>Abreae</taxon>
        <taxon>Abrus</taxon>
    </lineage>
</organism>
<comment type="function">
    <text evidence="2">Repressor of jasmonate responses.</text>
</comment>
<evidence type="ECO:0000256" key="1">
    <source>
        <dbReference type="ARBA" id="ARBA00008614"/>
    </source>
</evidence>
<dbReference type="GO" id="GO:0009611">
    <property type="term" value="P:response to wounding"/>
    <property type="evidence" value="ECO:0007669"/>
    <property type="project" value="UniProtKB-UniRule"/>
</dbReference>
<dbReference type="GO" id="GO:2000022">
    <property type="term" value="P:regulation of jasmonic acid mediated signaling pathway"/>
    <property type="evidence" value="ECO:0007669"/>
    <property type="project" value="UniProtKB-UniRule"/>
</dbReference>
<keyword evidence="2" id="KW-0539">Nucleus</keyword>
<comment type="domain">
    <text evidence="2">The jas domain is required for interaction with COI1.</text>
</comment>
<comment type="similarity">
    <text evidence="1 2">Belongs to the TIFY/JAZ family.</text>
</comment>
<evidence type="ECO:0000313" key="5">
    <source>
        <dbReference type="Proteomes" id="UP000694853"/>
    </source>
</evidence>
<dbReference type="OrthoDB" id="1939212at2759"/>
<sequence>MEREFFGLSSKNGAWITMKEDGANKPKDPVRSSGMQWSFSNKVSVLPQFLSFKNNQEDRVRKTLLDPLASSGYMNMPPKDAFDSNQKPFLGVTQNNLSIGKQAGNKHGMSIYPQQCSDAQSASLQEATIFSVSNQSNLATTGLNMVNSVIKPQAPGSKSSGTPVSVLPPIGSIVGSTDLSRNCSKSTGTPTQLTIFYAGSVCVFDDITPEKAKAIMLMAGNRSTPIQNMAVSTAKFQPTISIPSKDDGFIISQSYPSSPLPSPLPLTSLANSQSIGGSSSNNELAKIRPIGPSSAPPNYLESPIVVASAATKMVQRVCLPQARKASLTRFLEKRKGRMTSTSPYFHMSKKSPECNSLGSDSVSFSLNFSGSCPLPATN</sequence>
<evidence type="ECO:0000256" key="2">
    <source>
        <dbReference type="RuleBase" id="RU369065"/>
    </source>
</evidence>
<dbReference type="InterPro" id="IPR010399">
    <property type="entry name" value="Tify_dom"/>
</dbReference>
<proteinExistence type="inferred from homology"/>
<evidence type="ECO:0000259" key="4">
    <source>
        <dbReference type="PROSITE" id="PS51320"/>
    </source>
</evidence>
<dbReference type="InterPro" id="IPR040390">
    <property type="entry name" value="TIFY/JAZ"/>
</dbReference>
<comment type="subcellular location">
    <subcellularLocation>
        <location evidence="2">Nucleus</location>
    </subcellularLocation>
</comment>
<dbReference type="PANTHER" id="PTHR33077:SF149">
    <property type="entry name" value="PROTEIN TIFY"/>
    <property type="match status" value="1"/>
</dbReference>
<evidence type="ECO:0000313" key="6">
    <source>
        <dbReference type="RefSeq" id="XP_027359045.1"/>
    </source>
</evidence>
<evidence type="ECO:0000256" key="3">
    <source>
        <dbReference type="SAM" id="MobiDB-lite"/>
    </source>
</evidence>
<reference evidence="5" key="1">
    <citation type="journal article" date="2019" name="Toxins">
        <title>Detection of Abrin-Like and Prepropulchellin-Like Toxin Genes and Transcripts Using Whole Genome Sequencing and Full-Length Transcript Sequencing of Abrus precatorius.</title>
        <authorList>
            <person name="Hovde B.T."/>
            <person name="Daligault H.E."/>
            <person name="Hanschen E.R."/>
            <person name="Kunde Y.A."/>
            <person name="Johnson M.B."/>
            <person name="Starkenburg S.R."/>
            <person name="Johnson S.L."/>
        </authorList>
    </citation>
    <scope>NUCLEOTIDE SEQUENCE [LARGE SCALE GENOMIC DNA]</scope>
</reference>
<feature type="compositionally biased region" description="Low complexity" evidence="3">
    <location>
        <begin position="266"/>
        <end position="282"/>
    </location>
</feature>
<dbReference type="GeneID" id="113867778"/>
<feature type="domain" description="Tify" evidence="4">
    <location>
        <begin position="186"/>
        <end position="221"/>
    </location>
</feature>
<feature type="region of interest" description="Disordered" evidence="3">
    <location>
        <begin position="266"/>
        <end position="292"/>
    </location>
</feature>
<dbReference type="SMART" id="SM00979">
    <property type="entry name" value="TIFY"/>
    <property type="match status" value="1"/>
</dbReference>
<dbReference type="AlphaFoldDB" id="A0A8B8LRY3"/>
<reference evidence="6" key="2">
    <citation type="submission" date="2025-08" db="UniProtKB">
        <authorList>
            <consortium name="RefSeq"/>
        </authorList>
    </citation>
    <scope>IDENTIFICATION</scope>
    <source>
        <tissue evidence="6">Young leaves</tissue>
    </source>
</reference>
<keyword evidence="2" id="KW-1184">Jasmonic acid signaling pathway</keyword>
<accession>A0A8B8LRY3</accession>
<dbReference type="GO" id="GO:0031347">
    <property type="term" value="P:regulation of defense response"/>
    <property type="evidence" value="ECO:0007669"/>
    <property type="project" value="UniProtKB-UniRule"/>
</dbReference>
<dbReference type="InterPro" id="IPR018467">
    <property type="entry name" value="CCT_CS"/>
</dbReference>
<dbReference type="Pfam" id="PF06200">
    <property type="entry name" value="tify"/>
    <property type="match status" value="1"/>
</dbReference>
<dbReference type="Pfam" id="PF09425">
    <property type="entry name" value="Jas_motif"/>
    <property type="match status" value="1"/>
</dbReference>
<dbReference type="Proteomes" id="UP000694853">
    <property type="component" value="Unplaced"/>
</dbReference>